<dbReference type="InterPro" id="IPR036961">
    <property type="entry name" value="Kinesin_motor_dom_sf"/>
</dbReference>
<protein>
    <recommendedName>
        <fullName evidence="3">Kinesin motor domain-containing protein</fullName>
    </recommendedName>
</protein>
<gene>
    <name evidence="1" type="ORF">GPECTOR_311g850</name>
</gene>
<evidence type="ECO:0000313" key="1">
    <source>
        <dbReference type="EMBL" id="KXZ41707.1"/>
    </source>
</evidence>
<evidence type="ECO:0008006" key="3">
    <source>
        <dbReference type="Google" id="ProtNLM"/>
    </source>
</evidence>
<keyword evidence="2" id="KW-1185">Reference proteome</keyword>
<dbReference type="AlphaFoldDB" id="A0A150FVU7"/>
<dbReference type="SUPFAM" id="SSF52540">
    <property type="entry name" value="P-loop containing nucleoside triphosphate hydrolases"/>
    <property type="match status" value="1"/>
</dbReference>
<proteinExistence type="predicted"/>
<sequence length="88" mass="9433">MPKSDVGAGGPSGDTAKDAFKESCSTLRFADRARSIANNPVVNASRDVRSILALKEREIARLRAMLAQMAAEQGTGEEGMAARRRRQG</sequence>
<name>A0A150FVU7_GONPE</name>
<dbReference type="Gene3D" id="3.40.850.10">
    <property type="entry name" value="Kinesin motor domain"/>
    <property type="match status" value="1"/>
</dbReference>
<reference evidence="2" key="1">
    <citation type="journal article" date="2016" name="Nat. Commun.">
        <title>The Gonium pectorale genome demonstrates co-option of cell cycle regulation during the evolution of multicellularity.</title>
        <authorList>
            <person name="Hanschen E.R."/>
            <person name="Marriage T.N."/>
            <person name="Ferris P.J."/>
            <person name="Hamaji T."/>
            <person name="Toyoda A."/>
            <person name="Fujiyama A."/>
            <person name="Neme R."/>
            <person name="Noguchi H."/>
            <person name="Minakuchi Y."/>
            <person name="Suzuki M."/>
            <person name="Kawai-Toyooka H."/>
            <person name="Smith D.R."/>
            <person name="Sparks H."/>
            <person name="Anderson J."/>
            <person name="Bakaric R."/>
            <person name="Luria V."/>
            <person name="Karger A."/>
            <person name="Kirschner M.W."/>
            <person name="Durand P.M."/>
            <person name="Michod R.E."/>
            <person name="Nozaki H."/>
            <person name="Olson B.J."/>
        </authorList>
    </citation>
    <scope>NUCLEOTIDE SEQUENCE [LARGE SCALE GENOMIC DNA]</scope>
    <source>
        <strain evidence="2">NIES-2863</strain>
    </source>
</reference>
<dbReference type="InterPro" id="IPR027417">
    <property type="entry name" value="P-loop_NTPase"/>
</dbReference>
<dbReference type="STRING" id="33097.A0A150FVU7"/>
<dbReference type="EMBL" id="LSYV01000309">
    <property type="protein sequence ID" value="KXZ41707.1"/>
    <property type="molecule type" value="Genomic_DNA"/>
</dbReference>
<organism evidence="1 2">
    <name type="scientific">Gonium pectorale</name>
    <name type="common">Green alga</name>
    <dbReference type="NCBI Taxonomy" id="33097"/>
    <lineage>
        <taxon>Eukaryota</taxon>
        <taxon>Viridiplantae</taxon>
        <taxon>Chlorophyta</taxon>
        <taxon>core chlorophytes</taxon>
        <taxon>Chlorophyceae</taxon>
        <taxon>CS clade</taxon>
        <taxon>Chlamydomonadales</taxon>
        <taxon>Volvocaceae</taxon>
        <taxon>Gonium</taxon>
    </lineage>
</organism>
<comment type="caution">
    <text evidence="1">The sequence shown here is derived from an EMBL/GenBank/DDBJ whole genome shotgun (WGS) entry which is preliminary data.</text>
</comment>
<accession>A0A150FVU7</accession>
<evidence type="ECO:0000313" key="2">
    <source>
        <dbReference type="Proteomes" id="UP000075714"/>
    </source>
</evidence>
<dbReference type="Proteomes" id="UP000075714">
    <property type="component" value="Unassembled WGS sequence"/>
</dbReference>